<evidence type="ECO:0000313" key="2">
    <source>
        <dbReference type="Proteomes" id="UP000735302"/>
    </source>
</evidence>
<accession>A0AAV4BWS8</accession>
<name>A0AAV4BWS8_9GAST</name>
<evidence type="ECO:0000313" key="1">
    <source>
        <dbReference type="EMBL" id="GFO23263.1"/>
    </source>
</evidence>
<protein>
    <submittedName>
        <fullName evidence="1">Uncharacterized protein</fullName>
    </submittedName>
</protein>
<proteinExistence type="predicted"/>
<gene>
    <name evidence="1" type="ORF">PoB_004976800</name>
</gene>
<dbReference type="Proteomes" id="UP000735302">
    <property type="component" value="Unassembled WGS sequence"/>
</dbReference>
<dbReference type="EMBL" id="BLXT01005502">
    <property type="protein sequence ID" value="GFO23263.1"/>
    <property type="molecule type" value="Genomic_DNA"/>
</dbReference>
<organism evidence="1 2">
    <name type="scientific">Plakobranchus ocellatus</name>
    <dbReference type="NCBI Taxonomy" id="259542"/>
    <lineage>
        <taxon>Eukaryota</taxon>
        <taxon>Metazoa</taxon>
        <taxon>Spiralia</taxon>
        <taxon>Lophotrochozoa</taxon>
        <taxon>Mollusca</taxon>
        <taxon>Gastropoda</taxon>
        <taxon>Heterobranchia</taxon>
        <taxon>Euthyneura</taxon>
        <taxon>Panpulmonata</taxon>
        <taxon>Sacoglossa</taxon>
        <taxon>Placobranchoidea</taxon>
        <taxon>Plakobranchidae</taxon>
        <taxon>Plakobranchus</taxon>
    </lineage>
</organism>
<comment type="caution">
    <text evidence="1">The sequence shown here is derived from an EMBL/GenBank/DDBJ whole genome shotgun (WGS) entry which is preliminary data.</text>
</comment>
<reference evidence="1 2" key="1">
    <citation type="journal article" date="2021" name="Elife">
        <title>Chloroplast acquisition without the gene transfer in kleptoplastic sea slugs, Plakobranchus ocellatus.</title>
        <authorList>
            <person name="Maeda T."/>
            <person name="Takahashi S."/>
            <person name="Yoshida T."/>
            <person name="Shimamura S."/>
            <person name="Takaki Y."/>
            <person name="Nagai Y."/>
            <person name="Toyoda A."/>
            <person name="Suzuki Y."/>
            <person name="Arimoto A."/>
            <person name="Ishii H."/>
            <person name="Satoh N."/>
            <person name="Nishiyama T."/>
            <person name="Hasebe M."/>
            <person name="Maruyama T."/>
            <person name="Minagawa J."/>
            <person name="Obokata J."/>
            <person name="Shigenobu S."/>
        </authorList>
    </citation>
    <scope>NUCLEOTIDE SEQUENCE [LARGE SCALE GENOMIC DNA]</scope>
</reference>
<sequence length="147" mass="16662">MTLESRLLHGSLKEQCVAAKSYRSEAWKPILRVDIGQFPGFGQNMRNFFLSFPAKRLTEVSDQPCQAQSDRRSVCLAFAQKICTTVHPCILIIVCLEGLIKFGEFLIIRTLRGIPEFCDAAELSLHPRDRVDCLRGCCWHLLSFACL</sequence>
<keyword evidence="2" id="KW-1185">Reference proteome</keyword>
<dbReference type="AlphaFoldDB" id="A0AAV4BWS8"/>